<dbReference type="Proteomes" id="UP000270471">
    <property type="component" value="Unassembled WGS sequence"/>
</dbReference>
<organism evidence="1 2">
    <name type="scientific">Streptomyces shenzhenensis</name>
    <dbReference type="NCBI Taxonomy" id="943815"/>
    <lineage>
        <taxon>Bacteria</taxon>
        <taxon>Bacillati</taxon>
        <taxon>Actinomycetota</taxon>
        <taxon>Actinomycetes</taxon>
        <taxon>Kitasatosporales</taxon>
        <taxon>Streptomycetaceae</taxon>
        <taxon>Streptomyces</taxon>
    </lineage>
</organism>
<sequence length="211" mass="24045">MAERQRDVFLCDDIEHVDHIMVSAFAADPSFAWTTPFDMPERERWLLGFLHTWHMFIRRHGGFAVMDSSRASAIITEPYHDPPLSDADIKRFHDEITQATGPAAERFITFVELLEDKKPQGLPPHIHWCLGGVLPDRYERGAIADIINWHKGYADALGLEHYLEASSLGAMERWSNAGFARVGDPIQMPGGEVELYPMRTYRRSAPRPDTT</sequence>
<evidence type="ECO:0008006" key="3">
    <source>
        <dbReference type="Google" id="ProtNLM"/>
    </source>
</evidence>
<dbReference type="OrthoDB" id="7057833at2"/>
<comment type="caution">
    <text evidence="1">The sequence shown here is derived from an EMBL/GenBank/DDBJ whole genome shotgun (WGS) entry which is preliminary data.</text>
</comment>
<evidence type="ECO:0000313" key="2">
    <source>
        <dbReference type="Proteomes" id="UP000270471"/>
    </source>
</evidence>
<protein>
    <recommendedName>
        <fullName evidence="3">GNAT family N-acetyltransferase</fullName>
    </recommendedName>
</protein>
<proteinExistence type="predicted"/>
<accession>A0A3M0IFC7</accession>
<dbReference type="EMBL" id="PENI01000040">
    <property type="protein sequence ID" value="RMB80556.1"/>
    <property type="molecule type" value="Genomic_DNA"/>
</dbReference>
<gene>
    <name evidence="1" type="ORF">CTZ28_39110</name>
</gene>
<keyword evidence="2" id="KW-1185">Reference proteome</keyword>
<reference evidence="1 2" key="1">
    <citation type="submission" date="2017-11" db="EMBL/GenBank/DDBJ databases">
        <title>Draft genome of actinobacteria isolated from guarana (Paullinia cupana (Mart.) Ducke.</title>
        <authorList>
            <person name="Siqueira K.A."/>
            <person name="Liotti R.G."/>
            <person name="Mendes T.A.O."/>
            <person name="Soares M.A."/>
        </authorList>
    </citation>
    <scope>NUCLEOTIDE SEQUENCE [LARGE SCALE GENOMIC DNA]</scope>
    <source>
        <strain evidence="1 2">193</strain>
    </source>
</reference>
<evidence type="ECO:0000313" key="1">
    <source>
        <dbReference type="EMBL" id="RMB80556.1"/>
    </source>
</evidence>
<name>A0A3M0IFC7_9ACTN</name>
<dbReference type="AlphaFoldDB" id="A0A3M0IFC7"/>
<dbReference type="Gene3D" id="3.40.630.30">
    <property type="match status" value="1"/>
</dbReference>
<dbReference type="RefSeq" id="WP_121894569.1">
    <property type="nucleotide sequence ID" value="NZ_PENI01000040.1"/>
</dbReference>